<evidence type="ECO:0000313" key="3">
    <source>
        <dbReference type="Proteomes" id="UP000253324"/>
    </source>
</evidence>
<dbReference type="CDD" id="cd07302">
    <property type="entry name" value="CHD"/>
    <property type="match status" value="1"/>
</dbReference>
<comment type="caution">
    <text evidence="2">The sequence shown here is derived from an EMBL/GenBank/DDBJ whole genome shotgun (WGS) entry which is preliminary data.</text>
</comment>
<dbReference type="AlphaFoldDB" id="A0A368YSX9"/>
<dbReference type="RefSeq" id="WP_181872442.1">
    <property type="nucleotide sequence ID" value="NZ_QPJM01000007.1"/>
</dbReference>
<dbReference type="InterPro" id="IPR001054">
    <property type="entry name" value="A/G_cyclase"/>
</dbReference>
<accession>A0A368YSX9</accession>
<evidence type="ECO:0000313" key="2">
    <source>
        <dbReference type="EMBL" id="RCW82678.1"/>
    </source>
</evidence>
<dbReference type="GO" id="GO:0009190">
    <property type="term" value="P:cyclic nucleotide biosynthetic process"/>
    <property type="evidence" value="ECO:0007669"/>
    <property type="project" value="InterPro"/>
</dbReference>
<keyword evidence="3" id="KW-1185">Reference proteome</keyword>
<dbReference type="Pfam" id="PF00211">
    <property type="entry name" value="Guanylate_cyc"/>
    <property type="match status" value="1"/>
</dbReference>
<dbReference type="PROSITE" id="PS50125">
    <property type="entry name" value="GUANYLATE_CYCLASE_2"/>
    <property type="match status" value="1"/>
</dbReference>
<reference evidence="2 3" key="1">
    <citation type="submission" date="2018-07" db="EMBL/GenBank/DDBJ databases">
        <title>Genomic Encyclopedia of Type Strains, Phase III (KMG-III): the genomes of soil and plant-associated and newly described type strains.</title>
        <authorList>
            <person name="Whitman W."/>
        </authorList>
    </citation>
    <scope>NUCLEOTIDE SEQUENCE [LARGE SCALE GENOMIC DNA]</scope>
    <source>
        <strain evidence="2 3">31-25a</strain>
    </source>
</reference>
<dbReference type="EMBL" id="QPJM01000007">
    <property type="protein sequence ID" value="RCW82678.1"/>
    <property type="molecule type" value="Genomic_DNA"/>
</dbReference>
<dbReference type="PANTHER" id="PTHR43081:SF1">
    <property type="entry name" value="ADENYLATE CYCLASE, TERMINAL-DIFFERENTIATION SPECIFIC"/>
    <property type="match status" value="1"/>
</dbReference>
<evidence type="ECO:0000259" key="1">
    <source>
        <dbReference type="PROSITE" id="PS50125"/>
    </source>
</evidence>
<dbReference type="InterPro" id="IPR050697">
    <property type="entry name" value="Adenylyl/Guanylyl_Cyclase_3/4"/>
</dbReference>
<dbReference type="Gene3D" id="3.30.70.1230">
    <property type="entry name" value="Nucleotide cyclase"/>
    <property type="match status" value="1"/>
</dbReference>
<organism evidence="2 3">
    <name type="scientific">Phyllobacterium bourgognense</name>
    <dbReference type="NCBI Taxonomy" id="314236"/>
    <lineage>
        <taxon>Bacteria</taxon>
        <taxon>Pseudomonadati</taxon>
        <taxon>Pseudomonadota</taxon>
        <taxon>Alphaproteobacteria</taxon>
        <taxon>Hyphomicrobiales</taxon>
        <taxon>Phyllobacteriaceae</taxon>
        <taxon>Phyllobacterium</taxon>
    </lineage>
</organism>
<dbReference type="PANTHER" id="PTHR43081">
    <property type="entry name" value="ADENYLATE CYCLASE, TERMINAL-DIFFERENTIATION SPECIFIC-RELATED"/>
    <property type="match status" value="1"/>
</dbReference>
<sequence>MLRVENLASRSNYPIAFEMDDNRDAKLVFASVVFADIKGFTRFCQAVDLPTAFHTLSAFHRRMTQVVSAFSATVITNTGDEVMAAWCGTPSFVSSKALRCGFAMLESVEAWNREDSSVGPDLNIGVGIHAGPVVLGQIPGLSESRMSVFGDTVNTASRLEQMTRAYSTDLIASDELVRLASAITPAENGANRLHSAITAKVRDRAGLLSIRISR</sequence>
<name>A0A368YSX9_9HYPH</name>
<dbReference type="Proteomes" id="UP000253324">
    <property type="component" value="Unassembled WGS sequence"/>
</dbReference>
<dbReference type="SMART" id="SM00044">
    <property type="entry name" value="CYCc"/>
    <property type="match status" value="1"/>
</dbReference>
<proteinExistence type="predicted"/>
<gene>
    <name evidence="2" type="ORF">C7476_10788</name>
</gene>
<dbReference type="GO" id="GO:0004016">
    <property type="term" value="F:adenylate cyclase activity"/>
    <property type="evidence" value="ECO:0007669"/>
    <property type="project" value="UniProtKB-ARBA"/>
</dbReference>
<dbReference type="GO" id="GO:0035556">
    <property type="term" value="P:intracellular signal transduction"/>
    <property type="evidence" value="ECO:0007669"/>
    <property type="project" value="InterPro"/>
</dbReference>
<dbReference type="SUPFAM" id="SSF55073">
    <property type="entry name" value="Nucleotide cyclase"/>
    <property type="match status" value="1"/>
</dbReference>
<protein>
    <submittedName>
        <fullName evidence="2">Class 3 adenylate cyclase</fullName>
    </submittedName>
</protein>
<feature type="domain" description="Guanylate cyclase" evidence="1">
    <location>
        <begin position="31"/>
        <end position="160"/>
    </location>
</feature>
<dbReference type="InterPro" id="IPR029787">
    <property type="entry name" value="Nucleotide_cyclase"/>
</dbReference>